<accession>A0ACB9D7R2</accession>
<proteinExistence type="predicted"/>
<protein>
    <submittedName>
        <fullName evidence="1">Uncharacterized protein</fullName>
    </submittedName>
</protein>
<dbReference type="Proteomes" id="UP001056120">
    <property type="component" value="Linkage Group LG20"/>
</dbReference>
<evidence type="ECO:0000313" key="1">
    <source>
        <dbReference type="EMBL" id="KAI3742639.1"/>
    </source>
</evidence>
<name>A0ACB9D7R2_9ASTR</name>
<evidence type="ECO:0000313" key="2">
    <source>
        <dbReference type="Proteomes" id="UP001056120"/>
    </source>
</evidence>
<reference evidence="1 2" key="2">
    <citation type="journal article" date="2022" name="Mol. Ecol. Resour.">
        <title>The genomes of chicory, endive, great burdock and yacon provide insights into Asteraceae paleo-polyploidization history and plant inulin production.</title>
        <authorList>
            <person name="Fan W."/>
            <person name="Wang S."/>
            <person name="Wang H."/>
            <person name="Wang A."/>
            <person name="Jiang F."/>
            <person name="Liu H."/>
            <person name="Zhao H."/>
            <person name="Xu D."/>
            <person name="Zhang Y."/>
        </authorList>
    </citation>
    <scope>NUCLEOTIDE SEQUENCE [LARGE SCALE GENOMIC DNA]</scope>
    <source>
        <strain evidence="2">cv. Yunnan</strain>
        <tissue evidence="1">Leaves</tissue>
    </source>
</reference>
<gene>
    <name evidence="1" type="ORF">L1987_60331</name>
</gene>
<sequence length="308" mass="35308">MKLDGIPQKMGHFDADKFDESVMGISLPGRIIRSVIHMGSVSLRCIKNCKKDWESNQPMPFKGALPILTLLYVDYVKCNGMPVDRTVSPIEFWNLNRLQKRETLEISSGGFGKGDLLLYVDYVKCNGMKMDRTVSPIEFWNLNRLQKRETLEISSGGFGKGELIGMSKLHKWGLGVEDNEEPNIVKEVDEEDNEDQNIATDERDARLKSNKIEACKINRLKLGWETIGNIKDCGIFAMRHMEMFMGSSDKVFDCGFSLSEATKKNKSTRFRKDLCFTILWRMFYAIVDKHVLCLFDNVSDNVVFEWSK</sequence>
<dbReference type="EMBL" id="CM042037">
    <property type="protein sequence ID" value="KAI3742639.1"/>
    <property type="molecule type" value="Genomic_DNA"/>
</dbReference>
<keyword evidence="2" id="KW-1185">Reference proteome</keyword>
<comment type="caution">
    <text evidence="1">The sequence shown here is derived from an EMBL/GenBank/DDBJ whole genome shotgun (WGS) entry which is preliminary data.</text>
</comment>
<organism evidence="1 2">
    <name type="scientific">Smallanthus sonchifolius</name>
    <dbReference type="NCBI Taxonomy" id="185202"/>
    <lineage>
        <taxon>Eukaryota</taxon>
        <taxon>Viridiplantae</taxon>
        <taxon>Streptophyta</taxon>
        <taxon>Embryophyta</taxon>
        <taxon>Tracheophyta</taxon>
        <taxon>Spermatophyta</taxon>
        <taxon>Magnoliopsida</taxon>
        <taxon>eudicotyledons</taxon>
        <taxon>Gunneridae</taxon>
        <taxon>Pentapetalae</taxon>
        <taxon>asterids</taxon>
        <taxon>campanulids</taxon>
        <taxon>Asterales</taxon>
        <taxon>Asteraceae</taxon>
        <taxon>Asteroideae</taxon>
        <taxon>Heliantheae alliance</taxon>
        <taxon>Millerieae</taxon>
        <taxon>Smallanthus</taxon>
    </lineage>
</organism>
<reference evidence="2" key="1">
    <citation type="journal article" date="2022" name="Mol. Ecol. Resour.">
        <title>The genomes of chicory, endive, great burdock and yacon provide insights into Asteraceae palaeo-polyploidization history and plant inulin production.</title>
        <authorList>
            <person name="Fan W."/>
            <person name="Wang S."/>
            <person name="Wang H."/>
            <person name="Wang A."/>
            <person name="Jiang F."/>
            <person name="Liu H."/>
            <person name="Zhao H."/>
            <person name="Xu D."/>
            <person name="Zhang Y."/>
        </authorList>
    </citation>
    <scope>NUCLEOTIDE SEQUENCE [LARGE SCALE GENOMIC DNA]</scope>
    <source>
        <strain evidence="2">cv. Yunnan</strain>
    </source>
</reference>